<feature type="transmembrane region" description="Helical" evidence="9">
    <location>
        <begin position="149"/>
        <end position="172"/>
    </location>
</feature>
<organism evidence="12 13">
    <name type="scientific">Paenibacillus lycopersici</name>
    <dbReference type="NCBI Taxonomy" id="2704462"/>
    <lineage>
        <taxon>Bacteria</taxon>
        <taxon>Bacillati</taxon>
        <taxon>Bacillota</taxon>
        <taxon>Bacilli</taxon>
        <taxon>Bacillales</taxon>
        <taxon>Paenibacillaceae</taxon>
        <taxon>Paenibacillus</taxon>
    </lineage>
</organism>
<evidence type="ECO:0000256" key="10">
    <source>
        <dbReference type="SAM" id="SignalP"/>
    </source>
</evidence>
<feature type="domain" description="Histidine kinase" evidence="11">
    <location>
        <begin position="227"/>
        <end position="436"/>
    </location>
</feature>
<keyword evidence="4" id="KW-0808">Transferase</keyword>
<gene>
    <name evidence="12" type="ORF">GXP70_17495</name>
</gene>
<evidence type="ECO:0000256" key="2">
    <source>
        <dbReference type="ARBA" id="ARBA00012438"/>
    </source>
</evidence>
<dbReference type="GO" id="GO:0005524">
    <property type="term" value="F:ATP binding"/>
    <property type="evidence" value="ECO:0007669"/>
    <property type="project" value="UniProtKB-KW"/>
</dbReference>
<dbReference type="PANTHER" id="PTHR43065:SF10">
    <property type="entry name" value="PEROXIDE STRESS-ACTIVATED HISTIDINE KINASE MAK3"/>
    <property type="match status" value="1"/>
</dbReference>
<dbReference type="Gene3D" id="3.30.565.10">
    <property type="entry name" value="Histidine kinase-like ATPase, C-terminal domain"/>
    <property type="match status" value="1"/>
</dbReference>
<dbReference type="GO" id="GO:0000160">
    <property type="term" value="P:phosphorelay signal transduction system"/>
    <property type="evidence" value="ECO:0007669"/>
    <property type="project" value="UniProtKB-KW"/>
</dbReference>
<keyword evidence="9" id="KW-1133">Transmembrane helix</keyword>
<dbReference type="SUPFAM" id="SSF55874">
    <property type="entry name" value="ATPase domain of HSP90 chaperone/DNA topoisomerase II/histidine kinase"/>
    <property type="match status" value="1"/>
</dbReference>
<dbReference type="PRINTS" id="PR00344">
    <property type="entry name" value="BCTRLSENSOR"/>
</dbReference>
<dbReference type="RefSeq" id="WP_162358025.1">
    <property type="nucleotide sequence ID" value="NZ_CP048209.1"/>
</dbReference>
<dbReference type="SMART" id="SM00387">
    <property type="entry name" value="HATPase_c"/>
    <property type="match status" value="1"/>
</dbReference>
<evidence type="ECO:0000256" key="5">
    <source>
        <dbReference type="ARBA" id="ARBA00022741"/>
    </source>
</evidence>
<dbReference type="EC" id="2.7.13.3" evidence="2"/>
<proteinExistence type="predicted"/>
<keyword evidence="9" id="KW-0812">Transmembrane</keyword>
<feature type="transmembrane region" description="Helical" evidence="9">
    <location>
        <begin position="178"/>
        <end position="203"/>
    </location>
</feature>
<dbReference type="InterPro" id="IPR003594">
    <property type="entry name" value="HATPase_dom"/>
</dbReference>
<dbReference type="PANTHER" id="PTHR43065">
    <property type="entry name" value="SENSOR HISTIDINE KINASE"/>
    <property type="match status" value="1"/>
</dbReference>
<evidence type="ECO:0000259" key="11">
    <source>
        <dbReference type="PROSITE" id="PS50109"/>
    </source>
</evidence>
<keyword evidence="7" id="KW-0067">ATP-binding</keyword>
<keyword evidence="10" id="KW-0732">Signal</keyword>
<keyword evidence="3" id="KW-0597">Phosphoprotein</keyword>
<evidence type="ECO:0000256" key="1">
    <source>
        <dbReference type="ARBA" id="ARBA00000085"/>
    </source>
</evidence>
<feature type="transmembrane region" description="Helical" evidence="9">
    <location>
        <begin position="58"/>
        <end position="79"/>
    </location>
</feature>
<keyword evidence="8" id="KW-0902">Two-component regulatory system</keyword>
<dbReference type="InterPro" id="IPR036890">
    <property type="entry name" value="HATPase_C_sf"/>
</dbReference>
<comment type="catalytic activity">
    <reaction evidence="1">
        <text>ATP + protein L-histidine = ADP + protein N-phospho-L-histidine.</text>
        <dbReference type="EC" id="2.7.13.3"/>
    </reaction>
</comment>
<keyword evidence="9" id="KW-0472">Membrane</keyword>
<reference evidence="12 13" key="1">
    <citation type="submission" date="2020-01" db="EMBL/GenBank/DDBJ databases">
        <title>Paenibacillus sp. nov., isolated from tomato rhizosphere.</title>
        <authorList>
            <person name="Weon H.-Y."/>
            <person name="Lee S.A."/>
        </authorList>
    </citation>
    <scope>NUCLEOTIDE SEQUENCE [LARGE SCALE GENOMIC DNA]</scope>
    <source>
        <strain evidence="12 13">12200R-189</strain>
    </source>
</reference>
<dbReference type="InterPro" id="IPR004358">
    <property type="entry name" value="Sig_transdc_His_kin-like_C"/>
</dbReference>
<dbReference type="KEGG" id="plyc:GXP70_17495"/>
<evidence type="ECO:0000256" key="4">
    <source>
        <dbReference type="ARBA" id="ARBA00022679"/>
    </source>
</evidence>
<evidence type="ECO:0000256" key="9">
    <source>
        <dbReference type="SAM" id="Phobius"/>
    </source>
</evidence>
<evidence type="ECO:0000256" key="3">
    <source>
        <dbReference type="ARBA" id="ARBA00022553"/>
    </source>
</evidence>
<dbReference type="EMBL" id="CP048209">
    <property type="protein sequence ID" value="QHT61586.1"/>
    <property type="molecule type" value="Genomic_DNA"/>
</dbReference>
<name>A0A6C0FWT6_9BACL</name>
<dbReference type="GO" id="GO:0004673">
    <property type="term" value="F:protein histidine kinase activity"/>
    <property type="evidence" value="ECO:0007669"/>
    <property type="project" value="UniProtKB-EC"/>
</dbReference>
<dbReference type="Pfam" id="PF02518">
    <property type="entry name" value="HATPase_c"/>
    <property type="match status" value="1"/>
</dbReference>
<keyword evidence="5" id="KW-0547">Nucleotide-binding</keyword>
<dbReference type="InterPro" id="IPR005467">
    <property type="entry name" value="His_kinase_dom"/>
</dbReference>
<evidence type="ECO:0000256" key="8">
    <source>
        <dbReference type="ARBA" id="ARBA00023012"/>
    </source>
</evidence>
<feature type="chain" id="PRO_5039327969" description="histidine kinase" evidence="10">
    <location>
        <begin position="24"/>
        <end position="440"/>
    </location>
</feature>
<feature type="transmembrane region" description="Helical" evidence="9">
    <location>
        <begin position="91"/>
        <end position="108"/>
    </location>
</feature>
<dbReference type="AlphaFoldDB" id="A0A6C0FWT6"/>
<feature type="transmembrane region" description="Helical" evidence="9">
    <location>
        <begin position="114"/>
        <end position="137"/>
    </location>
</feature>
<accession>A0A6C0FWT6</accession>
<dbReference type="PROSITE" id="PS50109">
    <property type="entry name" value="HIS_KIN"/>
    <property type="match status" value="1"/>
</dbReference>
<sequence>MIFYFIALSAAGAVLLLSQPRQGANRWAAFFLFCAAIGGLEQTLRDAGLAHAADAVVYVNQTCTPYGILAFSLVYAGYLPAGQGAARLLKLALLLPAAGMLAVTPLWPALRLDFGLLLCWVGPYYAFSCFVLLRALWKEPDAGRRRNRLMTTLIIVPSVLAALVFINVARVIEPGFDFFAYISIFVLYSLAMALLCVFIYGFLGVKLRIERDPLDATMQAVSSGTTLLNHSIKNEIGKISLSTLNLRHHLPGADEETKRHLAIIAQSSEHMLEMVTRIHHRTRAVELHEAPCALDVLAEESLARSAALLEDKGITAAFSPLERPTLVLDPIHVREALGNLIMNAVEALEHGGHVQIGLDGDKRNVRLTVADNGPGIPKALLGRVMEPFFSTKSRADNYGLGLSYVYNVMALSGGALDIKSEPGGGTRATLIFPRDKRTKG</sequence>
<dbReference type="Proteomes" id="UP000476064">
    <property type="component" value="Chromosome"/>
</dbReference>
<feature type="signal peptide" evidence="10">
    <location>
        <begin position="1"/>
        <end position="23"/>
    </location>
</feature>
<protein>
    <recommendedName>
        <fullName evidence="2">histidine kinase</fullName>
        <ecNumber evidence="2">2.7.13.3</ecNumber>
    </recommendedName>
</protein>
<keyword evidence="6 12" id="KW-0418">Kinase</keyword>
<evidence type="ECO:0000313" key="13">
    <source>
        <dbReference type="Proteomes" id="UP000476064"/>
    </source>
</evidence>
<keyword evidence="13" id="KW-1185">Reference proteome</keyword>
<evidence type="ECO:0000256" key="6">
    <source>
        <dbReference type="ARBA" id="ARBA00022777"/>
    </source>
</evidence>
<evidence type="ECO:0000256" key="7">
    <source>
        <dbReference type="ARBA" id="ARBA00022840"/>
    </source>
</evidence>
<evidence type="ECO:0000313" key="12">
    <source>
        <dbReference type="EMBL" id="QHT61586.1"/>
    </source>
</evidence>
<dbReference type="CDD" id="cd00075">
    <property type="entry name" value="HATPase"/>
    <property type="match status" value="1"/>
</dbReference>